<dbReference type="InterPro" id="IPR029033">
    <property type="entry name" value="His_PPase_superfam"/>
</dbReference>
<dbReference type="Pfam" id="PF00300">
    <property type="entry name" value="His_Phos_1"/>
    <property type="match status" value="1"/>
</dbReference>
<dbReference type="SMART" id="SM00855">
    <property type="entry name" value="PGAM"/>
    <property type="match status" value="1"/>
</dbReference>
<dbReference type="Gene3D" id="3.40.50.1240">
    <property type="entry name" value="Phosphoglycerate mutase-like"/>
    <property type="match status" value="1"/>
</dbReference>
<reference evidence="1" key="1">
    <citation type="submission" date="2019-11" db="EMBL/GenBank/DDBJ databases">
        <authorList>
            <person name="Feng L."/>
        </authorList>
    </citation>
    <scope>NUCLEOTIDE SEQUENCE</scope>
    <source>
        <strain evidence="1">AodontolyticusLFYP35</strain>
    </source>
</reference>
<proteinExistence type="predicted"/>
<dbReference type="PANTHER" id="PTHR48100:SF51">
    <property type="entry name" value="PHOSPHOGLYCERATE MUTASE"/>
    <property type="match status" value="1"/>
</dbReference>
<dbReference type="PANTHER" id="PTHR48100">
    <property type="entry name" value="BROAD-SPECIFICITY PHOSPHATASE YOR283W-RELATED"/>
    <property type="match status" value="1"/>
</dbReference>
<dbReference type="GO" id="GO:0016791">
    <property type="term" value="F:phosphatase activity"/>
    <property type="evidence" value="ECO:0007669"/>
    <property type="project" value="TreeGrafter"/>
</dbReference>
<organism evidence="1">
    <name type="scientific">Schaalia odontolytica</name>
    <dbReference type="NCBI Taxonomy" id="1660"/>
    <lineage>
        <taxon>Bacteria</taxon>
        <taxon>Bacillati</taxon>
        <taxon>Actinomycetota</taxon>
        <taxon>Actinomycetes</taxon>
        <taxon>Actinomycetales</taxon>
        <taxon>Actinomycetaceae</taxon>
        <taxon>Schaalia</taxon>
    </lineage>
</organism>
<evidence type="ECO:0000313" key="1">
    <source>
        <dbReference type="EMBL" id="VYS78253.1"/>
    </source>
</evidence>
<name>A0A6N2RAW8_9ACTO</name>
<dbReference type="EMBL" id="CACRSM010000002">
    <property type="protein sequence ID" value="VYS78253.1"/>
    <property type="molecule type" value="Genomic_DNA"/>
</dbReference>
<gene>
    <name evidence="1" type="ORF">AOLFYP35_00282</name>
</gene>
<dbReference type="InterPro" id="IPR013078">
    <property type="entry name" value="His_Pase_superF_clade-1"/>
</dbReference>
<dbReference type="CDD" id="cd07067">
    <property type="entry name" value="HP_PGM_like"/>
    <property type="match status" value="1"/>
</dbReference>
<accession>A0A6N2RAW8</accession>
<dbReference type="AlphaFoldDB" id="A0A6N2RAW8"/>
<dbReference type="InterPro" id="IPR050275">
    <property type="entry name" value="PGM_Phosphatase"/>
</dbReference>
<dbReference type="SUPFAM" id="SSF53254">
    <property type="entry name" value="Phosphoglycerate mutase-like"/>
    <property type="match status" value="1"/>
</dbReference>
<dbReference type="GO" id="GO:0005737">
    <property type="term" value="C:cytoplasm"/>
    <property type="evidence" value="ECO:0007669"/>
    <property type="project" value="TreeGrafter"/>
</dbReference>
<sequence>MKTVIHVMRHGEVDNPDGILYGRLPGYGLTDLGIEMAEAVAEYFVDSGADITHVVASPLLRAQMSAAPTALAYELEIEHDHNLIEAESVFEGVAVNANPWVLARPEYWRYYVNPLRPSWGESYAHAAQRMTRAVARALREARGHEALLVSHQMPIVSLQRLVRHQPLGHSPLSRQCSLASLTSLIFDDDVLVGMTYNEPAAHLLSKASDMVPGVSEAQLKR</sequence>
<protein>
    <submittedName>
        <fullName evidence="1">Bifunctional RNase H/acid phosphatase</fullName>
    </submittedName>
</protein>